<dbReference type="PANTHER" id="PTHR16515">
    <property type="entry name" value="PR DOMAIN ZINC FINGER PROTEIN"/>
    <property type="match status" value="1"/>
</dbReference>
<dbReference type="GO" id="GO:0006357">
    <property type="term" value="P:regulation of transcription by RNA polymerase II"/>
    <property type="evidence" value="ECO:0007669"/>
    <property type="project" value="UniProtKB-ARBA"/>
</dbReference>
<evidence type="ECO:0000256" key="9">
    <source>
        <dbReference type="ARBA" id="ARBA00023242"/>
    </source>
</evidence>
<dbReference type="FunFam" id="3.30.160.60:FF:000056">
    <property type="entry name" value="Zinc finger and SCAN domain-containing 20"/>
    <property type="match status" value="1"/>
</dbReference>
<dbReference type="GeneID" id="117674012"/>
<feature type="region of interest" description="Disordered" evidence="11">
    <location>
        <begin position="145"/>
        <end position="181"/>
    </location>
</feature>
<feature type="domain" description="C2H2-type" evidence="12">
    <location>
        <begin position="425"/>
        <end position="452"/>
    </location>
</feature>
<evidence type="ECO:0000259" key="12">
    <source>
        <dbReference type="PROSITE" id="PS50157"/>
    </source>
</evidence>
<keyword evidence="5 10" id="KW-0863">Zinc-finger</keyword>
<evidence type="ECO:0000256" key="10">
    <source>
        <dbReference type="PROSITE-ProRule" id="PRU00042"/>
    </source>
</evidence>
<evidence type="ECO:0000256" key="6">
    <source>
        <dbReference type="ARBA" id="ARBA00022833"/>
    </source>
</evidence>
<dbReference type="GO" id="GO:0005634">
    <property type="term" value="C:nucleus"/>
    <property type="evidence" value="ECO:0007669"/>
    <property type="project" value="UniProtKB-SubCell"/>
</dbReference>
<dbReference type="PROSITE" id="PS00028">
    <property type="entry name" value="ZINC_FINGER_C2H2_1"/>
    <property type="match status" value="7"/>
</dbReference>
<feature type="domain" description="C2H2-type" evidence="12">
    <location>
        <begin position="453"/>
        <end position="478"/>
    </location>
</feature>
<keyword evidence="7" id="KW-0805">Transcription regulation</keyword>
<dbReference type="FunFam" id="3.30.160.60:FF:001289">
    <property type="entry name" value="Zinc finger protein 574"/>
    <property type="match status" value="1"/>
</dbReference>
<feature type="compositionally biased region" description="Basic and acidic residues" evidence="11">
    <location>
        <begin position="1"/>
        <end position="15"/>
    </location>
</feature>
<evidence type="ECO:0000256" key="4">
    <source>
        <dbReference type="ARBA" id="ARBA00022737"/>
    </source>
</evidence>
<dbReference type="FunFam" id="3.30.160.60:FF:002343">
    <property type="entry name" value="Zinc finger protein 33A"/>
    <property type="match status" value="1"/>
</dbReference>
<evidence type="ECO:0000256" key="11">
    <source>
        <dbReference type="SAM" id="MobiDB-lite"/>
    </source>
</evidence>
<keyword evidence="8" id="KW-0804">Transcription</keyword>
<dbReference type="InterPro" id="IPR036236">
    <property type="entry name" value="Znf_C2H2_sf"/>
</dbReference>
<dbReference type="PANTHER" id="PTHR16515:SF49">
    <property type="entry name" value="GASTRULA ZINC FINGER PROTEIN XLCGF49.1-LIKE-RELATED"/>
    <property type="match status" value="1"/>
</dbReference>
<feature type="compositionally biased region" description="Basic and acidic residues" evidence="11">
    <location>
        <begin position="162"/>
        <end position="174"/>
    </location>
</feature>
<keyword evidence="6" id="KW-0862">Zinc</keyword>
<comment type="subcellular location">
    <subcellularLocation>
        <location evidence="1">Nucleus</location>
    </subcellularLocation>
</comment>
<keyword evidence="9" id="KW-0539">Nucleus</keyword>
<feature type="domain" description="C2H2-type" evidence="12">
    <location>
        <begin position="311"/>
        <end position="338"/>
    </location>
</feature>
<reference evidence="14 15" key="1">
    <citation type="submission" date="2025-04" db="UniProtKB">
        <authorList>
            <consortium name="RefSeq"/>
        </authorList>
    </citation>
    <scope>IDENTIFICATION</scope>
    <source>
        <tissue evidence="14 15">Blood</tissue>
    </source>
</reference>
<feature type="domain" description="C2H2-type" evidence="12">
    <location>
        <begin position="397"/>
        <end position="424"/>
    </location>
</feature>
<comment type="similarity">
    <text evidence="2">Belongs to the krueppel C2H2-type zinc-finger protein family.</text>
</comment>
<dbReference type="GO" id="GO:0032502">
    <property type="term" value="P:developmental process"/>
    <property type="evidence" value="ECO:0007669"/>
    <property type="project" value="UniProtKB-ARBA"/>
</dbReference>
<dbReference type="OMA" id="WEDAFSY"/>
<evidence type="ECO:0000256" key="7">
    <source>
        <dbReference type="ARBA" id="ARBA00023015"/>
    </source>
</evidence>
<keyword evidence="3" id="KW-0479">Metal-binding</keyword>
<name>A0A6P9D625_PANGU</name>
<evidence type="ECO:0000256" key="5">
    <source>
        <dbReference type="ARBA" id="ARBA00022771"/>
    </source>
</evidence>
<dbReference type="RefSeq" id="XP_034287678.1">
    <property type="nucleotide sequence ID" value="XM_034431787.1"/>
</dbReference>
<dbReference type="FunFam" id="3.30.160.60:FF:000358">
    <property type="entry name" value="zinc finger protein 24"/>
    <property type="match status" value="1"/>
</dbReference>
<feature type="domain" description="C2H2-type" evidence="12">
    <location>
        <begin position="255"/>
        <end position="282"/>
    </location>
</feature>
<evidence type="ECO:0000256" key="3">
    <source>
        <dbReference type="ARBA" id="ARBA00022723"/>
    </source>
</evidence>
<protein>
    <submittedName>
        <fullName evidence="14 15">Zinc finger protein 2-like</fullName>
    </submittedName>
</protein>
<dbReference type="SMART" id="SM00355">
    <property type="entry name" value="ZnF_C2H2"/>
    <property type="match status" value="7"/>
</dbReference>
<evidence type="ECO:0000313" key="15">
    <source>
        <dbReference type="RefSeq" id="XP_034287678.1"/>
    </source>
</evidence>
<keyword evidence="4" id="KW-0677">Repeat</keyword>
<dbReference type="KEGG" id="pgut:117674012"/>
<evidence type="ECO:0000256" key="2">
    <source>
        <dbReference type="ARBA" id="ARBA00006991"/>
    </source>
</evidence>
<dbReference type="Gene3D" id="3.30.160.60">
    <property type="entry name" value="Classic Zinc Finger"/>
    <property type="match status" value="7"/>
</dbReference>
<keyword evidence="13" id="KW-1185">Reference proteome</keyword>
<dbReference type="SUPFAM" id="SSF57667">
    <property type="entry name" value="beta-beta-alpha zinc fingers"/>
    <property type="match status" value="4"/>
</dbReference>
<evidence type="ECO:0000313" key="13">
    <source>
        <dbReference type="Proteomes" id="UP001652622"/>
    </source>
</evidence>
<dbReference type="GO" id="GO:0008270">
    <property type="term" value="F:zinc ion binding"/>
    <property type="evidence" value="ECO:0007669"/>
    <property type="project" value="UniProtKB-KW"/>
</dbReference>
<evidence type="ECO:0000256" key="1">
    <source>
        <dbReference type="ARBA" id="ARBA00004123"/>
    </source>
</evidence>
<dbReference type="FunFam" id="3.30.160.60:FF:000016">
    <property type="entry name" value="zinc finger protein 37 homolog"/>
    <property type="match status" value="1"/>
</dbReference>
<dbReference type="InterPro" id="IPR050331">
    <property type="entry name" value="Zinc_finger"/>
</dbReference>
<dbReference type="FunFam" id="3.30.160.60:FF:000202">
    <property type="entry name" value="Zinc finger protein 574"/>
    <property type="match status" value="1"/>
</dbReference>
<dbReference type="PROSITE" id="PS50157">
    <property type="entry name" value="ZINC_FINGER_C2H2_2"/>
    <property type="match status" value="7"/>
</dbReference>
<dbReference type="Proteomes" id="UP001652622">
    <property type="component" value="Unplaced"/>
</dbReference>
<feature type="compositionally biased region" description="Basic and acidic residues" evidence="11">
    <location>
        <begin position="75"/>
        <end position="92"/>
    </location>
</feature>
<dbReference type="AlphaFoldDB" id="A0A6P9D625"/>
<organism evidence="13 14">
    <name type="scientific">Pantherophis guttatus</name>
    <name type="common">Corn snake</name>
    <name type="synonym">Elaphe guttata</name>
    <dbReference type="NCBI Taxonomy" id="94885"/>
    <lineage>
        <taxon>Eukaryota</taxon>
        <taxon>Metazoa</taxon>
        <taxon>Chordata</taxon>
        <taxon>Craniata</taxon>
        <taxon>Vertebrata</taxon>
        <taxon>Euteleostomi</taxon>
        <taxon>Lepidosauria</taxon>
        <taxon>Squamata</taxon>
        <taxon>Bifurcata</taxon>
        <taxon>Unidentata</taxon>
        <taxon>Episquamata</taxon>
        <taxon>Toxicofera</taxon>
        <taxon>Serpentes</taxon>
        <taxon>Colubroidea</taxon>
        <taxon>Colubridae</taxon>
        <taxon>Colubrinae</taxon>
        <taxon>Pantherophis</taxon>
    </lineage>
</organism>
<dbReference type="RefSeq" id="XP_034287676.1">
    <property type="nucleotide sequence ID" value="XM_034431785.1"/>
</dbReference>
<dbReference type="Pfam" id="PF00096">
    <property type="entry name" value="zf-C2H2"/>
    <property type="match status" value="6"/>
</dbReference>
<dbReference type="FunFam" id="3.30.160.60:FF:000446">
    <property type="entry name" value="Zinc finger protein"/>
    <property type="match status" value="1"/>
</dbReference>
<feature type="region of interest" description="Disordered" evidence="11">
    <location>
        <begin position="49"/>
        <end position="101"/>
    </location>
</feature>
<sequence length="545" mass="62512">MKDTKGKTLQEKEEGFEPQVELHFTILEESEGGISQGKLWPCEIDAELRPKSSCQPDPDDELLYSDQSRSSPEIQKLHPEPDKRAQERRVEMYPKPGSEQQVELHFTILEESEGGISEGKLCASEIGQDESPPVVSYPERQWNRPVQWSENAGQPSGVKESLPAEDRTEAEAKRPVLQPDSSDQQVELHFTIFDDPEERSLSQGPEDYPVWESPFKPALYQGDYPKEIWDASIDSLGDVFEASLQQQFYSEGRLYPCTECGRVFNRKSTLTRHWRTHTGEKPYSCLYCGRSFSLNLNLLTHQMTHTGEKPYKCPDCGQSFTRSTSVTRHQRNHREEGLFKNDLWEDTFSYPVPVPFTYPMPLLAEEKSFVCPVCGEAFTHSGSLNRHLRTHGVERPYKCMVCGEGFCSMSKLYRHERIHMVDKPYHCEICGKSFAVKSTLTRHQMLHQAERPYMCSHCEKGYVQRSHLARHHHKAHPGVPFNPVKANTMPATILDSDNLITYFWGDEETDTTPEPVPTQLIYSEQIASEGLNSNVEFPVLWREPH</sequence>
<evidence type="ECO:0000256" key="8">
    <source>
        <dbReference type="ARBA" id="ARBA00023163"/>
    </source>
</evidence>
<feature type="domain" description="C2H2-type" evidence="12">
    <location>
        <begin position="369"/>
        <end position="396"/>
    </location>
</feature>
<feature type="domain" description="C2H2-type" evidence="12">
    <location>
        <begin position="283"/>
        <end position="310"/>
    </location>
</feature>
<feature type="region of interest" description="Disordered" evidence="11">
    <location>
        <begin position="1"/>
        <end position="20"/>
    </location>
</feature>
<dbReference type="InterPro" id="IPR013087">
    <property type="entry name" value="Znf_C2H2_type"/>
</dbReference>
<accession>A0A6P9D625</accession>
<gene>
    <name evidence="14 15" type="primary">LOC117674012</name>
</gene>
<feature type="compositionally biased region" description="Polar residues" evidence="11">
    <location>
        <begin position="145"/>
        <end position="154"/>
    </location>
</feature>
<evidence type="ECO:0000313" key="14">
    <source>
        <dbReference type="RefSeq" id="XP_034287676.1"/>
    </source>
</evidence>
<proteinExistence type="inferred from homology"/>